<organism evidence="1 2">
    <name type="scientific">Gossypium barbadense</name>
    <name type="common">Sea Island cotton</name>
    <name type="synonym">Hibiscus barbadensis</name>
    <dbReference type="NCBI Taxonomy" id="3634"/>
    <lineage>
        <taxon>Eukaryota</taxon>
        <taxon>Viridiplantae</taxon>
        <taxon>Streptophyta</taxon>
        <taxon>Embryophyta</taxon>
        <taxon>Tracheophyta</taxon>
        <taxon>Spermatophyta</taxon>
        <taxon>Magnoliopsida</taxon>
        <taxon>eudicotyledons</taxon>
        <taxon>Gunneridae</taxon>
        <taxon>Pentapetalae</taxon>
        <taxon>rosids</taxon>
        <taxon>malvids</taxon>
        <taxon>Malvales</taxon>
        <taxon>Malvaceae</taxon>
        <taxon>Malvoideae</taxon>
        <taxon>Gossypium</taxon>
    </lineage>
</organism>
<reference evidence="1 2" key="1">
    <citation type="submission" date="2015-01" db="EMBL/GenBank/DDBJ databases">
        <title>Genome of allotetraploid Gossypium barbadense reveals genomic plasticity and fiber elongation in cotton evolution.</title>
        <authorList>
            <person name="Chen X."/>
            <person name="Liu X."/>
            <person name="Zhao B."/>
            <person name="Zheng H."/>
            <person name="Hu Y."/>
            <person name="Lu G."/>
            <person name="Yang C."/>
            <person name="Chen J."/>
            <person name="Shan C."/>
            <person name="Zhang L."/>
            <person name="Zhou Y."/>
            <person name="Wang L."/>
            <person name="Guo W."/>
            <person name="Bai Y."/>
            <person name="Ruan J."/>
            <person name="Shangguan X."/>
            <person name="Mao Y."/>
            <person name="Jiang J."/>
            <person name="Zhu Y."/>
            <person name="Lei J."/>
            <person name="Kang H."/>
            <person name="Chen S."/>
            <person name="He X."/>
            <person name="Wang R."/>
            <person name="Wang Y."/>
            <person name="Chen J."/>
            <person name="Wang L."/>
            <person name="Yu S."/>
            <person name="Wang B."/>
            <person name="Wei J."/>
            <person name="Song S."/>
            <person name="Lu X."/>
            <person name="Gao Z."/>
            <person name="Gu W."/>
            <person name="Deng X."/>
            <person name="Ma D."/>
            <person name="Wang S."/>
            <person name="Liang W."/>
            <person name="Fang L."/>
            <person name="Cai C."/>
            <person name="Zhu X."/>
            <person name="Zhou B."/>
            <person name="Zhang Y."/>
            <person name="Chen Z."/>
            <person name="Xu S."/>
            <person name="Zhu R."/>
            <person name="Wang S."/>
            <person name="Zhang T."/>
            <person name="Zhao G."/>
        </authorList>
    </citation>
    <scope>NUCLEOTIDE SEQUENCE [LARGE SCALE GENOMIC DNA]</scope>
    <source>
        <strain evidence="2">cv. Xinhai21</strain>
        <tissue evidence="1">Leaf</tissue>
    </source>
</reference>
<dbReference type="AlphaFoldDB" id="A0A2P5WAQ5"/>
<dbReference type="EMBL" id="KZ668353">
    <property type="protein sequence ID" value="PPR88170.1"/>
    <property type="molecule type" value="Genomic_DNA"/>
</dbReference>
<sequence>MGVSQGRVPQNLYKPITIHHPLPQIPNPSRYNFSTCPPWHARAPTTAPPSTTQALPSCVYVYHVNLTWQKDHRPYFEEEERSNVIFGSYREDQTPLYLVSLRTRGRTLSDTSSPTLRALLSTDPWDLFFGIIEPTYLELTLELCSTFHFQIVMTEFDDPRTVQFHLSGLVRQLSVPEFGTTLGLYTEEFMDDNELDTLHRHIHYSPLKC</sequence>
<evidence type="ECO:0000313" key="1">
    <source>
        <dbReference type="EMBL" id="PPR88170.1"/>
    </source>
</evidence>
<evidence type="ECO:0000313" key="2">
    <source>
        <dbReference type="Proteomes" id="UP000239757"/>
    </source>
</evidence>
<name>A0A2P5WAQ5_GOSBA</name>
<protein>
    <submittedName>
        <fullName evidence="1">Uncharacterized protein</fullName>
    </submittedName>
</protein>
<accession>A0A2P5WAQ5</accession>
<gene>
    <name evidence="1" type="ORF">GOBAR_AA32519</name>
</gene>
<proteinExistence type="predicted"/>
<dbReference type="Proteomes" id="UP000239757">
    <property type="component" value="Unassembled WGS sequence"/>
</dbReference>